<dbReference type="GO" id="GO:0005739">
    <property type="term" value="C:mitochondrion"/>
    <property type="evidence" value="ECO:0007669"/>
    <property type="project" value="UniProtKB-SubCell"/>
</dbReference>
<comment type="similarity">
    <text evidence="2">Belongs to the prokaryotic/mitochondrial release factor family.</text>
</comment>
<evidence type="ECO:0000256" key="3">
    <source>
        <dbReference type="ARBA" id="ARBA00022946"/>
    </source>
</evidence>
<dbReference type="SUPFAM" id="SSF75620">
    <property type="entry name" value="Release factor"/>
    <property type="match status" value="1"/>
</dbReference>
<dbReference type="Pfam" id="PF00472">
    <property type="entry name" value="RF-1"/>
    <property type="match status" value="1"/>
</dbReference>
<dbReference type="InterPro" id="IPR052405">
    <property type="entry name" value="Mito_Transl_Release_Factor"/>
</dbReference>
<dbReference type="GO" id="GO:0003747">
    <property type="term" value="F:translation release factor activity"/>
    <property type="evidence" value="ECO:0007669"/>
    <property type="project" value="InterPro"/>
</dbReference>
<dbReference type="InterPro" id="IPR000352">
    <property type="entry name" value="Pep_chain_release_fac_I"/>
</dbReference>
<evidence type="ECO:0000256" key="5">
    <source>
        <dbReference type="SAM" id="MobiDB-lite"/>
    </source>
</evidence>
<keyword evidence="3" id="KW-0809">Transit peptide</keyword>
<dbReference type="InterPro" id="IPR045853">
    <property type="entry name" value="Pep_chain_release_fac_I_sf"/>
</dbReference>
<evidence type="ECO:0000256" key="2">
    <source>
        <dbReference type="ARBA" id="ARBA00010835"/>
    </source>
</evidence>
<feature type="compositionally biased region" description="Basic and acidic residues" evidence="5">
    <location>
        <begin position="132"/>
        <end position="145"/>
    </location>
</feature>
<protein>
    <recommendedName>
        <fullName evidence="6">Prokaryotic-type class I peptide chain release factors domain-containing protein</fullName>
    </recommendedName>
</protein>
<dbReference type="EMBL" id="JAZDUA010000318">
    <property type="protein sequence ID" value="KAK7794776.1"/>
    <property type="molecule type" value="Genomic_DNA"/>
</dbReference>
<evidence type="ECO:0000313" key="8">
    <source>
        <dbReference type="Proteomes" id="UP001378592"/>
    </source>
</evidence>
<proteinExistence type="inferred from homology"/>
<feature type="region of interest" description="Disordered" evidence="5">
    <location>
        <begin position="111"/>
        <end position="145"/>
    </location>
</feature>
<keyword evidence="4" id="KW-0496">Mitochondrion</keyword>
<dbReference type="PANTHER" id="PTHR46203">
    <property type="entry name" value="PROBABLE PEPTIDE CHAIN RELEASE FACTOR C12ORF65"/>
    <property type="match status" value="1"/>
</dbReference>
<evidence type="ECO:0000259" key="6">
    <source>
        <dbReference type="Pfam" id="PF00472"/>
    </source>
</evidence>
<name>A0AAN9VEG3_9ORTH</name>
<dbReference type="AlphaFoldDB" id="A0AAN9VEG3"/>
<keyword evidence="8" id="KW-1185">Reference proteome</keyword>
<evidence type="ECO:0000313" key="7">
    <source>
        <dbReference type="EMBL" id="KAK7794776.1"/>
    </source>
</evidence>
<sequence>MALFLSITPTLGKHLLQKCYPLILSIEKHTIDRSCVPVLDEKDLDERFVKGSGPGGQAVNKTNNCVVLIHKPSGIVVKCHNSRLQSENRQEARKMLVEKLDTMLNGENSIQAQKLRIEEKKSKEKNRRQRRRAEMKQAWKEQSVE</sequence>
<comment type="subcellular location">
    <subcellularLocation>
        <location evidence="1">Mitochondrion</location>
    </subcellularLocation>
</comment>
<organism evidence="7 8">
    <name type="scientific">Gryllus longicercus</name>
    <dbReference type="NCBI Taxonomy" id="2509291"/>
    <lineage>
        <taxon>Eukaryota</taxon>
        <taxon>Metazoa</taxon>
        <taxon>Ecdysozoa</taxon>
        <taxon>Arthropoda</taxon>
        <taxon>Hexapoda</taxon>
        <taxon>Insecta</taxon>
        <taxon>Pterygota</taxon>
        <taxon>Neoptera</taxon>
        <taxon>Polyneoptera</taxon>
        <taxon>Orthoptera</taxon>
        <taxon>Ensifera</taxon>
        <taxon>Gryllidea</taxon>
        <taxon>Grylloidea</taxon>
        <taxon>Gryllidae</taxon>
        <taxon>Gryllinae</taxon>
        <taxon>Gryllus</taxon>
    </lineage>
</organism>
<evidence type="ECO:0000256" key="1">
    <source>
        <dbReference type="ARBA" id="ARBA00004173"/>
    </source>
</evidence>
<dbReference type="PANTHER" id="PTHR46203:SF1">
    <property type="entry name" value="MITOCHONDRIAL TRANSLATION RELEASE FACTOR IN RESCUE"/>
    <property type="match status" value="1"/>
</dbReference>
<gene>
    <name evidence="7" type="ORF">R5R35_004118</name>
</gene>
<dbReference type="Proteomes" id="UP001378592">
    <property type="component" value="Unassembled WGS sequence"/>
</dbReference>
<feature type="domain" description="Prokaryotic-type class I peptide chain release factors" evidence="6">
    <location>
        <begin position="39"/>
        <end position="136"/>
    </location>
</feature>
<reference evidence="7 8" key="1">
    <citation type="submission" date="2024-03" db="EMBL/GenBank/DDBJ databases">
        <title>The genome assembly and annotation of the cricket Gryllus longicercus Weissman &amp; Gray.</title>
        <authorList>
            <person name="Szrajer S."/>
            <person name="Gray D."/>
            <person name="Ylla G."/>
        </authorList>
    </citation>
    <scope>NUCLEOTIDE SEQUENCE [LARGE SCALE GENOMIC DNA]</scope>
    <source>
        <strain evidence="7">DAG 2021-001</strain>
        <tissue evidence="7">Whole body minus gut</tissue>
    </source>
</reference>
<accession>A0AAN9VEG3</accession>
<comment type="caution">
    <text evidence="7">The sequence shown here is derived from an EMBL/GenBank/DDBJ whole genome shotgun (WGS) entry which is preliminary data.</text>
</comment>
<dbReference type="Gene3D" id="3.30.160.20">
    <property type="match status" value="1"/>
</dbReference>
<evidence type="ECO:0000256" key="4">
    <source>
        <dbReference type="ARBA" id="ARBA00023128"/>
    </source>
</evidence>